<reference evidence="4" key="1">
    <citation type="submission" date="2014-03" db="EMBL/GenBank/DDBJ databases">
        <authorList>
            <person name="Aksoy S."/>
            <person name="Warren W."/>
            <person name="Wilson R.K."/>
        </authorList>
    </citation>
    <scope>NUCLEOTIDE SEQUENCE [LARGE SCALE GENOMIC DNA]</scope>
    <source>
        <strain evidence="4">IAEA</strain>
    </source>
</reference>
<keyword evidence="4" id="KW-1185">Reference proteome</keyword>
<keyword evidence="2" id="KW-0963">Cytoplasm</keyword>
<reference evidence="3" key="2">
    <citation type="submission" date="2020-05" db="UniProtKB">
        <authorList>
            <consortium name="EnsemblMetazoa"/>
        </authorList>
    </citation>
    <scope>IDENTIFICATION</scope>
    <source>
        <strain evidence="3">IAEA</strain>
    </source>
</reference>
<dbReference type="GO" id="GO:0005769">
    <property type="term" value="C:early endosome"/>
    <property type="evidence" value="ECO:0007669"/>
    <property type="project" value="TreeGrafter"/>
</dbReference>
<dbReference type="AlphaFoldDB" id="A0A1A9WNJ1"/>
<evidence type="ECO:0000256" key="1">
    <source>
        <dbReference type="ARBA" id="ARBA00004496"/>
    </source>
</evidence>
<dbReference type="GO" id="GO:0006622">
    <property type="term" value="P:protein targeting to lysosome"/>
    <property type="evidence" value="ECO:0007669"/>
    <property type="project" value="TreeGrafter"/>
</dbReference>
<proteinExistence type="predicted"/>
<evidence type="ECO:0000313" key="3">
    <source>
        <dbReference type="EnsemblMetazoa" id="GBRI026177-PA"/>
    </source>
</evidence>
<dbReference type="PANTHER" id="PTHR22999">
    <property type="entry name" value="PX SERINE/THREONINE KINASE PXK"/>
    <property type="match status" value="1"/>
</dbReference>
<dbReference type="VEuPathDB" id="VectorBase:GBRI026177"/>
<accession>A0A1A9WNJ1</accession>
<comment type="subcellular location">
    <subcellularLocation>
        <location evidence="1">Cytoplasm</location>
    </subcellularLocation>
</comment>
<dbReference type="Gene3D" id="3.30.1520.10">
    <property type="entry name" value="Phox-like domain"/>
    <property type="match status" value="1"/>
</dbReference>
<dbReference type="EnsemblMetazoa" id="GBRI026177-RA">
    <property type="protein sequence ID" value="GBRI026177-PA"/>
    <property type="gene ID" value="GBRI026177"/>
</dbReference>
<evidence type="ECO:0000313" key="4">
    <source>
        <dbReference type="Proteomes" id="UP000091820"/>
    </source>
</evidence>
<organism evidence="3 4">
    <name type="scientific">Glossina brevipalpis</name>
    <dbReference type="NCBI Taxonomy" id="37001"/>
    <lineage>
        <taxon>Eukaryota</taxon>
        <taxon>Metazoa</taxon>
        <taxon>Ecdysozoa</taxon>
        <taxon>Arthropoda</taxon>
        <taxon>Hexapoda</taxon>
        <taxon>Insecta</taxon>
        <taxon>Pterygota</taxon>
        <taxon>Neoptera</taxon>
        <taxon>Endopterygota</taxon>
        <taxon>Diptera</taxon>
        <taxon>Brachycera</taxon>
        <taxon>Muscomorpha</taxon>
        <taxon>Hippoboscoidea</taxon>
        <taxon>Glossinidae</taxon>
        <taxon>Glossina</taxon>
    </lineage>
</organism>
<dbReference type="PANTHER" id="PTHR22999:SF40">
    <property type="entry name" value="PX DOMAIN-CONTAINING PROTEIN KINASE-LIKE PROTEIN"/>
    <property type="match status" value="1"/>
</dbReference>
<protein>
    <recommendedName>
        <fullName evidence="5">PX domain-containing protein</fullName>
    </recommendedName>
</protein>
<dbReference type="STRING" id="37001.A0A1A9WNJ1"/>
<dbReference type="GO" id="GO:0008333">
    <property type="term" value="P:endosome to lysosome transport"/>
    <property type="evidence" value="ECO:0007669"/>
    <property type="project" value="TreeGrafter"/>
</dbReference>
<evidence type="ECO:0008006" key="5">
    <source>
        <dbReference type="Google" id="ProtNLM"/>
    </source>
</evidence>
<name>A0A1A9WNJ1_9MUSC</name>
<dbReference type="GO" id="GO:0043271">
    <property type="term" value="P:negative regulation of monoatomic ion transport"/>
    <property type="evidence" value="ECO:0007669"/>
    <property type="project" value="TreeGrafter"/>
</dbReference>
<dbReference type="GO" id="GO:0005770">
    <property type="term" value="C:late endosome"/>
    <property type="evidence" value="ECO:0007669"/>
    <property type="project" value="TreeGrafter"/>
</dbReference>
<dbReference type="Proteomes" id="UP000091820">
    <property type="component" value="Unassembled WGS sequence"/>
</dbReference>
<dbReference type="GO" id="GO:0005886">
    <property type="term" value="C:plasma membrane"/>
    <property type="evidence" value="ECO:0007669"/>
    <property type="project" value="TreeGrafter"/>
</dbReference>
<dbReference type="GO" id="GO:0035091">
    <property type="term" value="F:phosphatidylinositol binding"/>
    <property type="evidence" value="ECO:0007669"/>
    <property type="project" value="InterPro"/>
</dbReference>
<dbReference type="GO" id="GO:0045022">
    <property type="term" value="P:early endosome to late endosome transport"/>
    <property type="evidence" value="ECO:0007669"/>
    <property type="project" value="TreeGrafter"/>
</dbReference>
<dbReference type="InterPro" id="IPR036871">
    <property type="entry name" value="PX_dom_sf"/>
</dbReference>
<dbReference type="SUPFAM" id="SSF64268">
    <property type="entry name" value="PX domain"/>
    <property type="match status" value="1"/>
</dbReference>
<dbReference type="InterPro" id="IPR051837">
    <property type="entry name" value="SortingNexin/PXDomain-PKLike"/>
</dbReference>
<sequence length="194" mass="21907">MRPDFIAERRQALQQYINDVLMNPILASSLPAKRFVDPDSYSQSFHDHAIQNALLCLRHENLWTLGISLGAIGWRLRKHYFKVTPKPPDSKSSNKLVKSSSQTHSQSKHFLTSNASNNGSSGGSGTTFSTSIDLNKLEGCELVLEWSEYGPDKYIEEKELTGILKVLQVYSILILNLWFMQPTMSMDVLQSESQ</sequence>
<evidence type="ECO:0000256" key="2">
    <source>
        <dbReference type="ARBA" id="ARBA00022490"/>
    </source>
</evidence>